<proteinExistence type="predicted"/>
<evidence type="ECO:0008006" key="3">
    <source>
        <dbReference type="Google" id="ProtNLM"/>
    </source>
</evidence>
<accession>A0A1I0HMQ6</accession>
<dbReference type="RefSeq" id="WP_074650231.1">
    <property type="nucleotide sequence ID" value="NZ_FOIL01000052.1"/>
</dbReference>
<keyword evidence="2" id="KW-1185">Reference proteome</keyword>
<dbReference type="AlphaFoldDB" id="A0A1I0HMQ6"/>
<dbReference type="SUPFAM" id="SSF158682">
    <property type="entry name" value="TerB-like"/>
    <property type="match status" value="1"/>
</dbReference>
<reference evidence="2" key="1">
    <citation type="submission" date="2016-10" db="EMBL/GenBank/DDBJ databases">
        <authorList>
            <person name="Varghese N."/>
            <person name="Submissions S."/>
        </authorList>
    </citation>
    <scope>NUCLEOTIDE SEQUENCE [LARGE SCALE GENOMIC DNA]</scope>
    <source>
        <strain evidence="2">KH1P1</strain>
    </source>
</reference>
<evidence type="ECO:0000313" key="2">
    <source>
        <dbReference type="Proteomes" id="UP000199820"/>
    </source>
</evidence>
<dbReference type="Gene3D" id="1.10.3680.10">
    <property type="entry name" value="TerB-like"/>
    <property type="match status" value="1"/>
</dbReference>
<dbReference type="OrthoDB" id="1094867at2"/>
<protein>
    <recommendedName>
        <fullName evidence="3">Tellurite resistance protein TerB</fullName>
    </recommendedName>
</protein>
<dbReference type="Proteomes" id="UP000199820">
    <property type="component" value="Unassembled WGS sequence"/>
</dbReference>
<evidence type="ECO:0000313" key="1">
    <source>
        <dbReference type="EMBL" id="SET84478.1"/>
    </source>
</evidence>
<dbReference type="InterPro" id="IPR029024">
    <property type="entry name" value="TerB-like"/>
</dbReference>
<name>A0A1I0HMQ6_9FIRM</name>
<dbReference type="EMBL" id="FOIL01000052">
    <property type="protein sequence ID" value="SET84478.1"/>
    <property type="molecule type" value="Genomic_DNA"/>
</dbReference>
<sequence>MFFDLDLHKTREAMLYYLYMMSDGAISYSEEKLFDEICKELELDEEGKRFAVDKSKEVAKDPKDAFNTILSERLDEQVGHEWFGLGSKSTLARVIWNLVNLGYADTCYSDEEKKIVNHLVEKWEIDKGIYQEMVDTADTMLALTKQKEWMISTFPNGRERDDKEKRIDSEIHTMLSDIKLTIEEMTM</sequence>
<gene>
    <name evidence="1" type="ORF">SAMN04487771_105212</name>
</gene>
<organism evidence="1 2">
    <name type="scientific">[Clostridium] aminophilum</name>
    <dbReference type="NCBI Taxonomy" id="1526"/>
    <lineage>
        <taxon>Bacteria</taxon>
        <taxon>Bacillati</taxon>
        <taxon>Bacillota</taxon>
        <taxon>Clostridia</taxon>
        <taxon>Lachnospirales</taxon>
        <taxon>Lachnospiraceae</taxon>
    </lineage>
</organism>